<evidence type="ECO:0000313" key="2">
    <source>
        <dbReference type="WBParaSite" id="RSKR_0000515900.1"/>
    </source>
</evidence>
<name>A0AC35TY00_9BILA</name>
<accession>A0AC35TY00</accession>
<evidence type="ECO:0000313" key="1">
    <source>
        <dbReference type="Proteomes" id="UP000095286"/>
    </source>
</evidence>
<dbReference type="WBParaSite" id="RSKR_0000515900.1">
    <property type="protein sequence ID" value="RSKR_0000515900.1"/>
    <property type="gene ID" value="RSKR_0000515900"/>
</dbReference>
<organism evidence="1 2">
    <name type="scientific">Rhabditophanes sp. KR3021</name>
    <dbReference type="NCBI Taxonomy" id="114890"/>
    <lineage>
        <taxon>Eukaryota</taxon>
        <taxon>Metazoa</taxon>
        <taxon>Ecdysozoa</taxon>
        <taxon>Nematoda</taxon>
        <taxon>Chromadorea</taxon>
        <taxon>Rhabditida</taxon>
        <taxon>Tylenchina</taxon>
        <taxon>Panagrolaimomorpha</taxon>
        <taxon>Strongyloidoidea</taxon>
        <taxon>Alloionematidae</taxon>
        <taxon>Rhabditophanes</taxon>
    </lineage>
</organism>
<reference evidence="2" key="1">
    <citation type="submission" date="2016-11" db="UniProtKB">
        <authorList>
            <consortium name="WormBaseParasite"/>
        </authorList>
    </citation>
    <scope>IDENTIFICATION</scope>
    <source>
        <strain evidence="2">KR3021</strain>
    </source>
</reference>
<protein>
    <submittedName>
        <fullName evidence="2">DUF3453 domain-containing protein</fullName>
    </submittedName>
</protein>
<proteinExistence type="predicted"/>
<dbReference type="Proteomes" id="UP000095286">
    <property type="component" value="Unplaced"/>
</dbReference>
<sequence>MFLQKSSITGLYKRKNEISDAIQNLTEAEMLRSLGKSEFMSSVDGQKIIARFYPLLNATTFRDTFFGHVLTAKPSQLDNFGALLIVIFTYLKKVEAPPGILHNSQPQDVFVAVVVSKLFEIGVLCVDEKIQSKMTDLFISVCKLNRQPTKAGNTILKDIGIRPGENLLFMGCKEHIFRERLTPKALLRLRELVMQVNMFPINPRLKIDSTQNAFTWQIKYLKAICGDEYVPIRSYLAKELPDKLGLAWLEMDVEDIQFFIGIFANQFTSDSVGVIRVNAYKGLKALLNYSFAHTVLRKLIKGKIKSILCDGDASVRNAGLEFLIKAAEFGCIDELNIPEAVLYLDMEKDLDNTKLAVKLLVGYFFGEEFKSGNDEYINLFEIFSMYRFANFTFNKWLCSLKCLTLSEMYKHIKALLRSANSHIKAIVKSTEPMEEAEIEKHRMIIRVLIEATAYLWSRCKVELAVVNKSDSIEAIHGFIAKLAVSIEKIDKNGVIHSSIVHLMSEKNGGTEDEGSNEADIMKSIKSFATPPNLVSDHLTFAMNQSPQILLDFLNKGLKCLENHKYLEDETYFESFSRTIEYLTRIVSSPSLKDIIAKDWNFYFGTFSKKLAKIEDVIVKKFENGKNLPKISNDFLIQILKLAFVCRVFASDSNDYDSNESYDDTWTFWQKMTMLIEEREETSNTTLLEKLKVFANITIGELVLCYGMDDRVKEGAKGWIGQSLENRGSSNVLISFLKMYISMIEAFYHSSDMINGIKNDLYSHIPEIIDWSEDAIDHNTFEDSKKEILKLWKLVDDKFQSLKFIKLDNIPQIIN</sequence>